<dbReference type="InterPro" id="IPR051202">
    <property type="entry name" value="Peptidase_C40"/>
</dbReference>
<dbReference type="GO" id="GO:0006508">
    <property type="term" value="P:proteolysis"/>
    <property type="evidence" value="ECO:0007669"/>
    <property type="project" value="UniProtKB-KW"/>
</dbReference>
<evidence type="ECO:0000256" key="5">
    <source>
        <dbReference type="ARBA" id="ARBA00022801"/>
    </source>
</evidence>
<keyword evidence="5" id="KW-0378">Hydrolase</keyword>
<accession>A0A6A8MEM6</accession>
<dbReference type="PANTHER" id="PTHR47053:SF1">
    <property type="entry name" value="MUREIN DD-ENDOPEPTIDASE MEPH-RELATED"/>
    <property type="match status" value="1"/>
</dbReference>
<dbReference type="InterPro" id="IPR036779">
    <property type="entry name" value="LysM_dom_sf"/>
</dbReference>
<evidence type="ECO:0000256" key="3">
    <source>
        <dbReference type="ARBA" id="ARBA00022729"/>
    </source>
</evidence>
<evidence type="ECO:0000256" key="1">
    <source>
        <dbReference type="ARBA" id="ARBA00007074"/>
    </source>
</evidence>
<dbReference type="SUPFAM" id="SSF54106">
    <property type="entry name" value="LysM domain"/>
    <property type="match status" value="2"/>
</dbReference>
<evidence type="ECO:0000259" key="10">
    <source>
        <dbReference type="PROSITE" id="PS51935"/>
    </source>
</evidence>
<keyword evidence="12" id="KW-1185">Reference proteome</keyword>
<dbReference type="PROSITE" id="PS51935">
    <property type="entry name" value="NLPC_P60"/>
    <property type="match status" value="1"/>
</dbReference>
<evidence type="ECO:0000256" key="4">
    <source>
        <dbReference type="ARBA" id="ARBA00022737"/>
    </source>
</evidence>
<dbReference type="SMART" id="SM00257">
    <property type="entry name" value="LysM"/>
    <property type="match status" value="2"/>
</dbReference>
<keyword evidence="3 8" id="KW-0732">Signal</keyword>
<dbReference type="InterPro" id="IPR000064">
    <property type="entry name" value="NLP_P60_dom"/>
</dbReference>
<dbReference type="Pfam" id="PF01476">
    <property type="entry name" value="LysM"/>
    <property type="match status" value="2"/>
</dbReference>
<feature type="chain" id="PRO_5025406673" evidence="8">
    <location>
        <begin position="30"/>
        <end position="371"/>
    </location>
</feature>
<feature type="compositionally biased region" description="Low complexity" evidence="7">
    <location>
        <begin position="142"/>
        <end position="206"/>
    </location>
</feature>
<dbReference type="Gene3D" id="3.90.1720.10">
    <property type="entry name" value="endopeptidase domain like (from Nostoc punctiforme)"/>
    <property type="match status" value="1"/>
</dbReference>
<reference evidence="11 12" key="1">
    <citation type="submission" date="2019-08" db="EMBL/GenBank/DDBJ databases">
        <title>In-depth cultivation of the pig gut microbiome towards novel bacterial diversity and tailored functional studies.</title>
        <authorList>
            <person name="Wylensek D."/>
            <person name="Hitch T.C.A."/>
            <person name="Clavel T."/>
        </authorList>
    </citation>
    <scope>NUCLEOTIDE SEQUENCE [LARGE SCALE GENOMIC DNA]</scope>
    <source>
        <strain evidence="11 12">Bifido-178-WT-2B</strain>
    </source>
</reference>
<dbReference type="Pfam" id="PF00877">
    <property type="entry name" value="NLPC_P60"/>
    <property type="match status" value="1"/>
</dbReference>
<dbReference type="OrthoDB" id="1654978at2"/>
<comment type="similarity">
    <text evidence="1">Belongs to the peptidase C40 family.</text>
</comment>
<evidence type="ECO:0000313" key="12">
    <source>
        <dbReference type="Proteomes" id="UP000438120"/>
    </source>
</evidence>
<feature type="compositionally biased region" description="Low complexity" evidence="7">
    <location>
        <begin position="214"/>
        <end position="231"/>
    </location>
</feature>
<feature type="signal peptide" evidence="8">
    <location>
        <begin position="1"/>
        <end position="29"/>
    </location>
</feature>
<comment type="caution">
    <text evidence="11">The sequence shown here is derived from an EMBL/GenBank/DDBJ whole genome shotgun (WGS) entry which is preliminary data.</text>
</comment>
<dbReference type="EMBL" id="VUMX01000015">
    <property type="protein sequence ID" value="MST87251.1"/>
    <property type="molecule type" value="Genomic_DNA"/>
</dbReference>
<dbReference type="RefSeq" id="WP_154548860.1">
    <property type="nucleotide sequence ID" value="NZ_VUMX01000015.1"/>
</dbReference>
<dbReference type="PANTHER" id="PTHR47053">
    <property type="entry name" value="MUREIN DD-ENDOPEPTIDASE MEPH-RELATED"/>
    <property type="match status" value="1"/>
</dbReference>
<evidence type="ECO:0000259" key="9">
    <source>
        <dbReference type="PROSITE" id="PS51782"/>
    </source>
</evidence>
<proteinExistence type="inferred from homology"/>
<evidence type="ECO:0000313" key="11">
    <source>
        <dbReference type="EMBL" id="MST87251.1"/>
    </source>
</evidence>
<evidence type="ECO:0000256" key="7">
    <source>
        <dbReference type="SAM" id="MobiDB-lite"/>
    </source>
</evidence>
<dbReference type="InterPro" id="IPR018392">
    <property type="entry name" value="LysM"/>
</dbReference>
<keyword evidence="6" id="KW-0788">Thiol protease</keyword>
<evidence type="ECO:0000256" key="6">
    <source>
        <dbReference type="ARBA" id="ARBA00022807"/>
    </source>
</evidence>
<dbReference type="SUPFAM" id="SSF54001">
    <property type="entry name" value="Cysteine proteinases"/>
    <property type="match status" value="1"/>
</dbReference>
<dbReference type="Gene3D" id="3.10.350.10">
    <property type="entry name" value="LysM domain"/>
    <property type="match status" value="2"/>
</dbReference>
<dbReference type="PROSITE" id="PS51782">
    <property type="entry name" value="LYSM"/>
    <property type="match status" value="2"/>
</dbReference>
<feature type="domain" description="LysM" evidence="9">
    <location>
        <begin position="86"/>
        <end position="129"/>
    </location>
</feature>
<dbReference type="Proteomes" id="UP000438120">
    <property type="component" value="Unassembled WGS sequence"/>
</dbReference>
<protein>
    <submittedName>
        <fullName evidence="11">LysM peptidoglycan-binding domain-containing protein</fullName>
    </submittedName>
</protein>
<name>A0A6A8MEM6_9LACO</name>
<organism evidence="11 12">
    <name type="scientific">Lactobacillus porci</name>
    <dbReference type="NCBI Taxonomy" id="2012477"/>
    <lineage>
        <taxon>Bacteria</taxon>
        <taxon>Bacillati</taxon>
        <taxon>Bacillota</taxon>
        <taxon>Bacilli</taxon>
        <taxon>Lactobacillales</taxon>
        <taxon>Lactobacillaceae</taxon>
        <taxon>Lactobacillus</taxon>
    </lineage>
</organism>
<dbReference type="GO" id="GO:0008234">
    <property type="term" value="F:cysteine-type peptidase activity"/>
    <property type="evidence" value="ECO:0007669"/>
    <property type="project" value="UniProtKB-KW"/>
</dbReference>
<keyword evidence="2" id="KW-0645">Protease</keyword>
<feature type="domain" description="LysM" evidence="9">
    <location>
        <begin position="31"/>
        <end position="74"/>
    </location>
</feature>
<dbReference type="InterPro" id="IPR038765">
    <property type="entry name" value="Papain-like_cys_pep_sf"/>
</dbReference>
<feature type="domain" description="NlpC/P60" evidence="10">
    <location>
        <begin position="254"/>
        <end position="371"/>
    </location>
</feature>
<dbReference type="CDD" id="cd00118">
    <property type="entry name" value="LysM"/>
    <property type="match status" value="2"/>
</dbReference>
<sequence length="371" mass="37365">MKKRNLLMTTMATLSASGALFAASSTAMAATTHEIAQNDTLWSLSQKYGVSVKALKKVNKLSSDLIIAGQTLKVPSKAEAKLATATTHKVVKGDTLWSIAKKYGVTVASLKKANNLTSDAIDVGQKLRLYASAANTVTASADTANASSTSTSTTANSASGASSSTANNSTSPTNAAGNNNNTSKTTDSNATSSQTTAAGTSQAARTNNDSNKPAASATTNSTTSSTSGSSSASAASQAAVSQAPSGSASSASTSASASAIASYAMSFVGVPYVWGGSTPAGFDCSGLVQYVYSHFGISLGRTTYAQENAGTKISVSQAQPGDLYFWGSYGSAYHVAIALGNGQYIQAPAPGQNVSVGSVSYYAPSFAVRVL</sequence>
<dbReference type="AlphaFoldDB" id="A0A6A8MEM6"/>
<keyword evidence="4" id="KW-0677">Repeat</keyword>
<evidence type="ECO:0000256" key="8">
    <source>
        <dbReference type="SAM" id="SignalP"/>
    </source>
</evidence>
<evidence type="ECO:0000256" key="2">
    <source>
        <dbReference type="ARBA" id="ARBA00022670"/>
    </source>
</evidence>
<feature type="region of interest" description="Disordered" evidence="7">
    <location>
        <begin position="142"/>
        <end position="231"/>
    </location>
</feature>
<gene>
    <name evidence="11" type="ORF">FYJ62_06285</name>
</gene>